<feature type="binding site" evidence="5">
    <location>
        <begin position="83"/>
        <end position="85"/>
    </location>
    <ligand>
        <name>FMN</name>
        <dbReference type="ChEBI" id="CHEBI:58210"/>
    </ligand>
</feature>
<gene>
    <name evidence="7" type="ORF">B0I35DRAFT_495903</name>
</gene>
<evidence type="ECO:0000256" key="4">
    <source>
        <dbReference type="PIRSR" id="PIRSR000138-1"/>
    </source>
</evidence>
<feature type="binding site" evidence="5">
    <location>
        <position position="255"/>
    </location>
    <ligand>
        <name>FMN</name>
        <dbReference type="ChEBI" id="CHEBI:58210"/>
    </ligand>
</feature>
<dbReference type="Pfam" id="PF01070">
    <property type="entry name" value="FMN_dh"/>
    <property type="match status" value="1"/>
</dbReference>
<comment type="similarity">
    <text evidence="3">Belongs to the FMN-dependent alpha-hydroxy acid dehydrogenase family.</text>
</comment>
<dbReference type="InterPro" id="IPR000262">
    <property type="entry name" value="FMN-dep_DH"/>
</dbReference>
<feature type="binding site" evidence="5">
    <location>
        <position position="166"/>
    </location>
    <ligand>
        <name>FMN</name>
        <dbReference type="ChEBI" id="CHEBI:58210"/>
    </ligand>
</feature>
<comment type="caution">
    <text evidence="7">The sequence shown here is derived from an EMBL/GenBank/DDBJ whole genome shotgun (WGS) entry which is preliminary data.</text>
</comment>
<feature type="binding site" evidence="5">
    <location>
        <position position="260"/>
    </location>
    <ligand>
        <name>glyoxylate</name>
        <dbReference type="ChEBI" id="CHEBI:36655"/>
    </ligand>
</feature>
<evidence type="ECO:0000256" key="5">
    <source>
        <dbReference type="PIRSR" id="PIRSR000138-2"/>
    </source>
</evidence>
<dbReference type="SUPFAM" id="SSF51395">
    <property type="entry name" value="FMN-linked oxidoreductases"/>
    <property type="match status" value="1"/>
</dbReference>
<proteinExistence type="inferred from homology"/>
<dbReference type="GO" id="GO:0010181">
    <property type="term" value="F:FMN binding"/>
    <property type="evidence" value="ECO:0007669"/>
    <property type="project" value="InterPro"/>
</dbReference>
<dbReference type="InterPro" id="IPR008259">
    <property type="entry name" value="FMN_hydac_DH_AS"/>
</dbReference>
<protein>
    <submittedName>
        <fullName evidence="7">FMN-dependent dehydrogenase family protein</fullName>
    </submittedName>
</protein>
<feature type="domain" description="FMN hydroxy acid dehydrogenase" evidence="6">
    <location>
        <begin position="4"/>
        <end position="371"/>
    </location>
</feature>
<dbReference type="Proteomes" id="UP000813444">
    <property type="component" value="Unassembled WGS sequence"/>
</dbReference>
<dbReference type="PROSITE" id="PS51349">
    <property type="entry name" value="FMN_HYDROXY_ACID_DH_2"/>
    <property type="match status" value="1"/>
</dbReference>
<feature type="binding site" evidence="5">
    <location>
        <position position="112"/>
    </location>
    <ligand>
        <name>FMN</name>
        <dbReference type="ChEBI" id="CHEBI:58210"/>
    </ligand>
</feature>
<organism evidence="7 8">
    <name type="scientific">Stachybotrys elegans</name>
    <dbReference type="NCBI Taxonomy" id="80388"/>
    <lineage>
        <taxon>Eukaryota</taxon>
        <taxon>Fungi</taxon>
        <taxon>Dikarya</taxon>
        <taxon>Ascomycota</taxon>
        <taxon>Pezizomycotina</taxon>
        <taxon>Sordariomycetes</taxon>
        <taxon>Hypocreomycetidae</taxon>
        <taxon>Hypocreales</taxon>
        <taxon>Stachybotryaceae</taxon>
        <taxon>Stachybotrys</taxon>
    </lineage>
</organism>
<dbReference type="AlphaFoldDB" id="A0A8K0S9D9"/>
<feature type="binding site" evidence="5">
    <location>
        <position position="175"/>
    </location>
    <ligand>
        <name>glyoxylate</name>
        <dbReference type="ChEBI" id="CHEBI:36655"/>
    </ligand>
</feature>
<dbReference type="InterPro" id="IPR013785">
    <property type="entry name" value="Aldolase_TIM"/>
</dbReference>
<dbReference type="Gene3D" id="3.20.20.70">
    <property type="entry name" value="Aldolase class I"/>
    <property type="match status" value="1"/>
</dbReference>
<evidence type="ECO:0000256" key="2">
    <source>
        <dbReference type="ARBA" id="ARBA00023002"/>
    </source>
</evidence>
<evidence type="ECO:0000256" key="3">
    <source>
        <dbReference type="ARBA" id="ARBA00024042"/>
    </source>
</evidence>
<feature type="active site" description="Proton acceptor" evidence="4">
    <location>
        <position position="257"/>
    </location>
</feature>
<name>A0A8K0S9D9_9HYPO</name>
<dbReference type="EMBL" id="JAGPNK010000027">
    <property type="protein sequence ID" value="KAH7303958.1"/>
    <property type="molecule type" value="Genomic_DNA"/>
</dbReference>
<keyword evidence="8" id="KW-1185">Reference proteome</keyword>
<dbReference type="PROSITE" id="PS00557">
    <property type="entry name" value="FMN_HYDROXY_ACID_DH_1"/>
    <property type="match status" value="1"/>
</dbReference>
<dbReference type="OrthoDB" id="1925334at2759"/>
<dbReference type="InterPro" id="IPR012133">
    <property type="entry name" value="Alpha-hydoxy_acid_DH_FMN"/>
</dbReference>
<keyword evidence="5" id="KW-0285">Flavoprotein</keyword>
<evidence type="ECO:0000259" key="6">
    <source>
        <dbReference type="PROSITE" id="PS51349"/>
    </source>
</evidence>
<dbReference type="PIRSF" id="PIRSF000138">
    <property type="entry name" value="Al-hdrx_acd_dh"/>
    <property type="match status" value="1"/>
</dbReference>
<dbReference type="CDD" id="cd02809">
    <property type="entry name" value="alpha_hydroxyacid_oxid_FMN"/>
    <property type="match status" value="1"/>
</dbReference>
<feature type="binding site" evidence="5">
    <location>
        <position position="257"/>
    </location>
    <ligand>
        <name>glyoxylate</name>
        <dbReference type="ChEBI" id="CHEBI:36655"/>
    </ligand>
</feature>
<dbReference type="InterPro" id="IPR037396">
    <property type="entry name" value="FMN_HAD"/>
</dbReference>
<dbReference type="PANTHER" id="PTHR10578:SF149">
    <property type="entry name" value="2-HYDROXYACID OXIDASE 2"/>
    <property type="match status" value="1"/>
</dbReference>
<feature type="binding site" evidence="5">
    <location>
        <begin position="297"/>
        <end position="301"/>
    </location>
    <ligand>
        <name>FMN</name>
        <dbReference type="ChEBI" id="CHEBI:58210"/>
    </ligand>
</feature>
<keyword evidence="2" id="KW-0560">Oxidoreductase</keyword>
<evidence type="ECO:0000313" key="7">
    <source>
        <dbReference type="EMBL" id="KAH7303958.1"/>
    </source>
</evidence>
<comment type="cofactor">
    <cofactor evidence="1">
        <name>FMN</name>
        <dbReference type="ChEBI" id="CHEBI:58210"/>
    </cofactor>
</comment>
<accession>A0A8K0S9D9</accession>
<reference evidence="7" key="1">
    <citation type="journal article" date="2021" name="Nat. Commun.">
        <title>Genetic determinants of endophytism in the Arabidopsis root mycobiome.</title>
        <authorList>
            <person name="Mesny F."/>
            <person name="Miyauchi S."/>
            <person name="Thiergart T."/>
            <person name="Pickel B."/>
            <person name="Atanasova L."/>
            <person name="Karlsson M."/>
            <person name="Huettel B."/>
            <person name="Barry K.W."/>
            <person name="Haridas S."/>
            <person name="Chen C."/>
            <person name="Bauer D."/>
            <person name="Andreopoulos W."/>
            <person name="Pangilinan J."/>
            <person name="LaButti K."/>
            <person name="Riley R."/>
            <person name="Lipzen A."/>
            <person name="Clum A."/>
            <person name="Drula E."/>
            <person name="Henrissat B."/>
            <person name="Kohler A."/>
            <person name="Grigoriev I.V."/>
            <person name="Martin F.M."/>
            <person name="Hacquard S."/>
        </authorList>
    </citation>
    <scope>NUCLEOTIDE SEQUENCE</scope>
    <source>
        <strain evidence="7">MPI-CAGE-CH-0235</strain>
    </source>
</reference>
<feature type="binding site" evidence="5">
    <location>
        <begin position="320"/>
        <end position="321"/>
    </location>
    <ligand>
        <name>FMN</name>
        <dbReference type="ChEBI" id="CHEBI:58210"/>
    </ligand>
</feature>
<sequence length="383" mass="41056">MASSSVDPVFTIADIRAAAARNLDPKWLQYLNEGAMDLITVKANESAYDRYRIMPRILRDVAQVDPSTTVFGAKVSFPFGFSPAAMHCLAHPDGEVATSRAAAKAGIAMGLSHWATKSLEDVKQASEDLGATNPYGIQTSGATKKDEIVGLVKRASKAGYRSLLVTVDAPTIGRRLNEYRNGIDLPKGLSFPNLSVSPENFRAIVRDASTTFSDFLPWLDSVVPDDMEIWLKGIYTAEDVILAASYRCVRGVIVSNHGGRQLDGAPATFEALPDCAAAVRSLNAGRAPKDKLMLGIDGGIRRGSDIFKAIAFGADICFAGRVPIWALAYNGQAGVERALELLKDEFEMCMCLAGCKTLQDIGLDSLALVEGGAPGLIKRLSKL</sequence>
<feature type="binding site" evidence="5">
    <location>
        <position position="232"/>
    </location>
    <ligand>
        <name>FMN</name>
        <dbReference type="ChEBI" id="CHEBI:58210"/>
    </ligand>
</feature>
<evidence type="ECO:0000313" key="8">
    <source>
        <dbReference type="Proteomes" id="UP000813444"/>
    </source>
</evidence>
<evidence type="ECO:0000256" key="1">
    <source>
        <dbReference type="ARBA" id="ARBA00001917"/>
    </source>
</evidence>
<dbReference type="PANTHER" id="PTHR10578">
    <property type="entry name" value="S -2-HYDROXY-ACID OXIDASE-RELATED"/>
    <property type="match status" value="1"/>
</dbReference>
<dbReference type="GO" id="GO:0016491">
    <property type="term" value="F:oxidoreductase activity"/>
    <property type="evidence" value="ECO:0007669"/>
    <property type="project" value="UniProtKB-KW"/>
</dbReference>
<feature type="binding site" evidence="5">
    <location>
        <position position="30"/>
    </location>
    <ligand>
        <name>glyoxylate</name>
        <dbReference type="ChEBI" id="CHEBI:36655"/>
    </ligand>
</feature>
<keyword evidence="5" id="KW-0288">FMN</keyword>